<accession>A0ACD0NLZ9</accession>
<name>A0ACD0NLZ9_9BASI</name>
<protein>
    <submittedName>
        <fullName evidence="1">Uncharacterized protein</fullName>
    </submittedName>
</protein>
<evidence type="ECO:0000313" key="1">
    <source>
        <dbReference type="EMBL" id="PWN46847.1"/>
    </source>
</evidence>
<sequence length="126" mass="13834">MGPRYPPTTTHSISTMSCDPKASQTQVQLSSTLGESLTPLSLSLFLFLSLSACLVLFIIWRFQPPLPHDVCLDGHMGLVVTKSNCEHVCTMHHLAGPEPSDPLPPTKHKRVSSTVPRLYQDRSPSV</sequence>
<reference evidence="1 2" key="1">
    <citation type="journal article" date="2018" name="Mol. Biol. Evol.">
        <title>Broad Genomic Sampling Reveals a Smut Pathogenic Ancestry of the Fungal Clade Ustilaginomycotina.</title>
        <authorList>
            <person name="Kijpornyongpan T."/>
            <person name="Mondo S.J."/>
            <person name="Barry K."/>
            <person name="Sandor L."/>
            <person name="Lee J."/>
            <person name="Lipzen A."/>
            <person name="Pangilinan J."/>
            <person name="LaButti K."/>
            <person name="Hainaut M."/>
            <person name="Henrissat B."/>
            <person name="Grigoriev I.V."/>
            <person name="Spatafora J.W."/>
            <person name="Aime M.C."/>
        </authorList>
    </citation>
    <scope>NUCLEOTIDE SEQUENCE [LARGE SCALE GENOMIC DNA]</scope>
    <source>
        <strain evidence="1 2">SA 807</strain>
    </source>
</reference>
<dbReference type="EMBL" id="KZ820674">
    <property type="protein sequence ID" value="PWN46847.1"/>
    <property type="molecule type" value="Genomic_DNA"/>
</dbReference>
<keyword evidence="2" id="KW-1185">Reference proteome</keyword>
<gene>
    <name evidence="1" type="ORF">IE53DRAFT_288503</name>
</gene>
<proteinExistence type="predicted"/>
<dbReference type="Proteomes" id="UP000245626">
    <property type="component" value="Unassembled WGS sequence"/>
</dbReference>
<organism evidence="1 2">
    <name type="scientific">Violaceomyces palustris</name>
    <dbReference type="NCBI Taxonomy" id="1673888"/>
    <lineage>
        <taxon>Eukaryota</taxon>
        <taxon>Fungi</taxon>
        <taxon>Dikarya</taxon>
        <taxon>Basidiomycota</taxon>
        <taxon>Ustilaginomycotina</taxon>
        <taxon>Ustilaginomycetes</taxon>
        <taxon>Violaceomycetales</taxon>
        <taxon>Violaceomycetaceae</taxon>
        <taxon>Violaceomyces</taxon>
    </lineage>
</organism>
<evidence type="ECO:0000313" key="2">
    <source>
        <dbReference type="Proteomes" id="UP000245626"/>
    </source>
</evidence>